<dbReference type="Proteomes" id="UP000694867">
    <property type="component" value="Unplaced"/>
</dbReference>
<dbReference type="GeneID" id="100899739"/>
<proteinExistence type="predicted"/>
<reference evidence="2" key="1">
    <citation type="submission" date="2025-08" db="UniProtKB">
        <authorList>
            <consortium name="RefSeq"/>
        </authorList>
    </citation>
    <scope>IDENTIFICATION</scope>
</reference>
<name>A0AAJ6QPW4_9ACAR</name>
<accession>A0AAJ6QPW4</accession>
<evidence type="ECO:0000313" key="1">
    <source>
        <dbReference type="Proteomes" id="UP000694867"/>
    </source>
</evidence>
<gene>
    <name evidence="2" type="primary">LOC100899739</name>
</gene>
<organism evidence="1 2">
    <name type="scientific">Galendromus occidentalis</name>
    <name type="common">western predatory mite</name>
    <dbReference type="NCBI Taxonomy" id="34638"/>
    <lineage>
        <taxon>Eukaryota</taxon>
        <taxon>Metazoa</taxon>
        <taxon>Ecdysozoa</taxon>
        <taxon>Arthropoda</taxon>
        <taxon>Chelicerata</taxon>
        <taxon>Arachnida</taxon>
        <taxon>Acari</taxon>
        <taxon>Parasitiformes</taxon>
        <taxon>Mesostigmata</taxon>
        <taxon>Gamasina</taxon>
        <taxon>Phytoseioidea</taxon>
        <taxon>Phytoseiidae</taxon>
        <taxon>Typhlodrominae</taxon>
        <taxon>Galendromus</taxon>
    </lineage>
</organism>
<protein>
    <submittedName>
        <fullName evidence="2">Uncharacterized protein LOC100899739</fullName>
    </submittedName>
</protein>
<dbReference type="KEGG" id="goe:100899739"/>
<sequence length="107" mass="11867">MFDVKSVHERDTEELLALLSDIARAMSDINDIVMEIGTTKIAHACGAAQAEVLNQNAAVVAELKNRDQNSRKKAESTEGPRKIEKKILEYILATARALIEYILDQAQ</sequence>
<dbReference type="AlphaFoldDB" id="A0AAJ6QPW4"/>
<keyword evidence="1" id="KW-1185">Reference proteome</keyword>
<dbReference type="RefSeq" id="XP_003739780.1">
    <property type="nucleotide sequence ID" value="XM_003739732.2"/>
</dbReference>
<evidence type="ECO:0000313" key="2">
    <source>
        <dbReference type="RefSeq" id="XP_003739780.1"/>
    </source>
</evidence>